<sequence length="255" mass="28006">MKKSLNMTISNVATMLEAIKASTNVVNLQAQNLLGTSDEMSSCTQEISTAVQDVANSANSQSSDLINIKASLDNFADSLDKIALSVNDVNSNIRHIDAMSEDSNSKLKILFDSIKIVNDSFDTVRTKVIQLDRHVEQVNNITNIINSIAEQTDLLALNAAIESARAREVGRGFSVVAEEIRKLAEKSKSSARDINLLISDINRESQLVVKTTDSGKNSLNNQTVLIEDSIKSFTMILEMDALNTWDQIFGNKVKR</sequence>
<gene>
    <name evidence="5" type="primary">mcp4_3</name>
    <name evidence="5" type="ORF">CLMAG_18180</name>
</gene>
<feature type="domain" description="Methyl-accepting transducer" evidence="4">
    <location>
        <begin position="36"/>
        <end position="236"/>
    </location>
</feature>
<evidence type="ECO:0000313" key="6">
    <source>
        <dbReference type="Proteomes" id="UP000076603"/>
    </source>
</evidence>
<accession>A0A161YMU3</accession>
<dbReference type="InterPro" id="IPR004090">
    <property type="entry name" value="Chemotax_Me-accpt_rcpt"/>
</dbReference>
<dbReference type="GO" id="GO:0007165">
    <property type="term" value="P:signal transduction"/>
    <property type="evidence" value="ECO:0007669"/>
    <property type="project" value="UniProtKB-KW"/>
</dbReference>
<dbReference type="SMART" id="SM00283">
    <property type="entry name" value="MA"/>
    <property type="match status" value="1"/>
</dbReference>
<dbReference type="SUPFAM" id="SSF58104">
    <property type="entry name" value="Methyl-accepting chemotaxis protein (MCP) signaling domain"/>
    <property type="match status" value="1"/>
</dbReference>
<reference evidence="5 6" key="1">
    <citation type="submission" date="2016-04" db="EMBL/GenBank/DDBJ databases">
        <title>Genome sequence of Clostridium magnum DSM 2767.</title>
        <authorList>
            <person name="Poehlein A."/>
            <person name="Uhlig R."/>
            <person name="Fischer R."/>
            <person name="Bahl H."/>
            <person name="Daniel R."/>
        </authorList>
    </citation>
    <scope>NUCLEOTIDE SEQUENCE [LARGE SCALE GENOMIC DNA]</scope>
    <source>
        <strain evidence="5 6">DSM 2767</strain>
    </source>
</reference>
<dbReference type="RefSeq" id="WP_066621109.1">
    <property type="nucleotide sequence ID" value="NZ_FQXL01000004.1"/>
</dbReference>
<evidence type="ECO:0000256" key="3">
    <source>
        <dbReference type="PROSITE-ProRule" id="PRU00284"/>
    </source>
</evidence>
<dbReference type="Gene3D" id="1.10.287.950">
    <property type="entry name" value="Methyl-accepting chemotaxis protein"/>
    <property type="match status" value="1"/>
</dbReference>
<dbReference type="PANTHER" id="PTHR32089:SF112">
    <property type="entry name" value="LYSOZYME-LIKE PROTEIN-RELATED"/>
    <property type="match status" value="1"/>
</dbReference>
<dbReference type="PATRIC" id="fig|1121326.3.peg.1802"/>
<proteinExistence type="inferred from homology"/>
<dbReference type="GO" id="GO:0016020">
    <property type="term" value="C:membrane"/>
    <property type="evidence" value="ECO:0007669"/>
    <property type="project" value="InterPro"/>
</dbReference>
<protein>
    <submittedName>
        <fullName evidence="5">Methyl-accepting chemotaxis protein 4</fullName>
    </submittedName>
</protein>
<dbReference type="GO" id="GO:0006935">
    <property type="term" value="P:chemotaxis"/>
    <property type="evidence" value="ECO:0007669"/>
    <property type="project" value="InterPro"/>
</dbReference>
<organism evidence="5 6">
    <name type="scientific">Clostridium magnum DSM 2767</name>
    <dbReference type="NCBI Taxonomy" id="1121326"/>
    <lineage>
        <taxon>Bacteria</taxon>
        <taxon>Bacillati</taxon>
        <taxon>Bacillota</taxon>
        <taxon>Clostridia</taxon>
        <taxon>Eubacteriales</taxon>
        <taxon>Clostridiaceae</taxon>
        <taxon>Clostridium</taxon>
    </lineage>
</organism>
<name>A0A161YMU3_9CLOT</name>
<dbReference type="PROSITE" id="PS50111">
    <property type="entry name" value="CHEMOTAXIS_TRANSDUC_2"/>
    <property type="match status" value="1"/>
</dbReference>
<dbReference type="STRING" id="1121326.CLMAG_18180"/>
<dbReference type="Pfam" id="PF00015">
    <property type="entry name" value="MCPsignal"/>
    <property type="match status" value="1"/>
</dbReference>
<keyword evidence="6" id="KW-1185">Reference proteome</keyword>
<dbReference type="Proteomes" id="UP000076603">
    <property type="component" value="Unassembled WGS sequence"/>
</dbReference>
<dbReference type="EMBL" id="LWAE01000002">
    <property type="protein sequence ID" value="KZL92012.1"/>
    <property type="molecule type" value="Genomic_DNA"/>
</dbReference>
<evidence type="ECO:0000256" key="1">
    <source>
        <dbReference type="ARBA" id="ARBA00023224"/>
    </source>
</evidence>
<dbReference type="PRINTS" id="PR00260">
    <property type="entry name" value="CHEMTRNSDUCR"/>
</dbReference>
<dbReference type="InterPro" id="IPR004089">
    <property type="entry name" value="MCPsignal_dom"/>
</dbReference>
<keyword evidence="1 3" id="KW-0807">Transducer</keyword>
<dbReference type="PANTHER" id="PTHR32089">
    <property type="entry name" value="METHYL-ACCEPTING CHEMOTAXIS PROTEIN MCPB"/>
    <property type="match status" value="1"/>
</dbReference>
<evidence type="ECO:0000259" key="4">
    <source>
        <dbReference type="PROSITE" id="PS50111"/>
    </source>
</evidence>
<evidence type="ECO:0000313" key="5">
    <source>
        <dbReference type="EMBL" id="KZL92012.1"/>
    </source>
</evidence>
<evidence type="ECO:0000256" key="2">
    <source>
        <dbReference type="ARBA" id="ARBA00029447"/>
    </source>
</evidence>
<comment type="caution">
    <text evidence="5">The sequence shown here is derived from an EMBL/GenBank/DDBJ whole genome shotgun (WGS) entry which is preliminary data.</text>
</comment>
<dbReference type="AlphaFoldDB" id="A0A161YMU3"/>
<dbReference type="GO" id="GO:0004888">
    <property type="term" value="F:transmembrane signaling receptor activity"/>
    <property type="evidence" value="ECO:0007669"/>
    <property type="project" value="InterPro"/>
</dbReference>
<comment type="similarity">
    <text evidence="2">Belongs to the methyl-accepting chemotaxis (MCP) protein family.</text>
</comment>